<dbReference type="InterPro" id="IPR025400">
    <property type="entry name" value="Lin1244/Lin1753-like_N"/>
</dbReference>
<feature type="domain" description="HNH nuclease" evidence="1">
    <location>
        <begin position="150"/>
        <end position="201"/>
    </location>
</feature>
<name>A0AAP2Q3L8_PARDI</name>
<organism evidence="2 3">
    <name type="scientific">Parabacteroides distasonis</name>
    <dbReference type="NCBI Taxonomy" id="823"/>
    <lineage>
        <taxon>Bacteria</taxon>
        <taxon>Pseudomonadati</taxon>
        <taxon>Bacteroidota</taxon>
        <taxon>Bacteroidia</taxon>
        <taxon>Bacteroidales</taxon>
        <taxon>Tannerellaceae</taxon>
        <taxon>Parabacteroides</taxon>
    </lineage>
</organism>
<dbReference type="SMART" id="SM00507">
    <property type="entry name" value="HNHc"/>
    <property type="match status" value="1"/>
</dbReference>
<accession>A0AAP2Q3L8</accession>
<dbReference type="AlphaFoldDB" id="A0AAP2Q3L8"/>
<dbReference type="GO" id="GO:0003676">
    <property type="term" value="F:nucleic acid binding"/>
    <property type="evidence" value="ECO:0007669"/>
    <property type="project" value="InterPro"/>
</dbReference>
<dbReference type="Proteomes" id="UP001198806">
    <property type="component" value="Unassembled WGS sequence"/>
</dbReference>
<dbReference type="GO" id="GO:0004519">
    <property type="term" value="F:endonuclease activity"/>
    <property type="evidence" value="ECO:0007669"/>
    <property type="project" value="InterPro"/>
</dbReference>
<dbReference type="EMBL" id="JAJCNI010000001">
    <property type="protein sequence ID" value="MCB6516291.1"/>
    <property type="molecule type" value="Genomic_DNA"/>
</dbReference>
<protein>
    <submittedName>
        <fullName evidence="2">DUF4373 domain-containing protein</fullName>
    </submittedName>
</protein>
<dbReference type="Gene3D" id="1.10.30.50">
    <property type="match status" value="1"/>
</dbReference>
<dbReference type="Pfam" id="PF14297">
    <property type="entry name" value="Lin1244_N"/>
    <property type="match status" value="1"/>
</dbReference>
<dbReference type="Pfam" id="PF01844">
    <property type="entry name" value="HNH"/>
    <property type="match status" value="1"/>
</dbReference>
<sequence length="225" mass="26612">MAKTGFSFYRADTDRFQDLRIKKLRKYFKSNGFCVFEFVVNEIYKTNNCFIVKDETLIFNIAEYWDIKEDLIDHIIIFCCNVGLFDKNLFNQYGILTSFDIQTQWLKQTMTVDFNIIPIEYLLIDRSSIPFYKTTKNPRLVERNSKLWKKISKDILKRDNYTCAYCGKRGGILEIDHILPISRGGSDNKSNLVTSCRHCNRQKKDKTVDEFIKWRIKHGYSNNGT</sequence>
<proteinExistence type="predicted"/>
<evidence type="ECO:0000313" key="2">
    <source>
        <dbReference type="EMBL" id="MCB6516291.1"/>
    </source>
</evidence>
<dbReference type="PANTHER" id="PTHR39196:SF1">
    <property type="entry name" value="PRIMOSOME, DNAD SUBUNIT"/>
    <property type="match status" value="1"/>
</dbReference>
<dbReference type="InterPro" id="IPR002711">
    <property type="entry name" value="HNH"/>
</dbReference>
<comment type="caution">
    <text evidence="2">The sequence shown here is derived from an EMBL/GenBank/DDBJ whole genome shotgun (WGS) entry which is preliminary data.</text>
</comment>
<dbReference type="CDD" id="cd00085">
    <property type="entry name" value="HNHc"/>
    <property type="match status" value="1"/>
</dbReference>
<dbReference type="InterPro" id="IPR003615">
    <property type="entry name" value="HNH_nuc"/>
</dbReference>
<gene>
    <name evidence="2" type="ORF">LI194_00570</name>
</gene>
<evidence type="ECO:0000313" key="3">
    <source>
        <dbReference type="Proteomes" id="UP001198806"/>
    </source>
</evidence>
<dbReference type="PANTHER" id="PTHR39196">
    <property type="entry name" value="PRIMOSOME, DNAD SUBUNIT"/>
    <property type="match status" value="1"/>
</dbReference>
<dbReference type="RefSeq" id="WP_158532625.1">
    <property type="nucleotide sequence ID" value="NZ_JAHOOC010000004.1"/>
</dbReference>
<dbReference type="GO" id="GO:0008270">
    <property type="term" value="F:zinc ion binding"/>
    <property type="evidence" value="ECO:0007669"/>
    <property type="project" value="InterPro"/>
</dbReference>
<evidence type="ECO:0000259" key="1">
    <source>
        <dbReference type="SMART" id="SM00507"/>
    </source>
</evidence>
<reference evidence="2" key="1">
    <citation type="submission" date="2021-10" db="EMBL/GenBank/DDBJ databases">
        <title>Collection of gut derived symbiotic bacterial strains cultured from healthy donors.</title>
        <authorList>
            <person name="Lin H."/>
            <person name="Littmann E."/>
            <person name="Kohout C."/>
            <person name="Pamer E.G."/>
        </authorList>
    </citation>
    <scope>NUCLEOTIDE SEQUENCE</scope>
    <source>
        <strain evidence="2">DFI.2.94</strain>
    </source>
</reference>